<evidence type="ECO:0000256" key="8">
    <source>
        <dbReference type="ARBA" id="ARBA00023163"/>
    </source>
</evidence>
<protein>
    <recommendedName>
        <fullName evidence="11">C2H2-type domain-containing protein</fullName>
    </recommendedName>
</protein>
<evidence type="ECO:0000256" key="1">
    <source>
        <dbReference type="ARBA" id="ARBA00004123"/>
    </source>
</evidence>
<evidence type="ECO:0000256" key="4">
    <source>
        <dbReference type="ARBA" id="ARBA00022737"/>
    </source>
</evidence>
<dbReference type="GO" id="GO:0005634">
    <property type="term" value="C:nucleus"/>
    <property type="evidence" value="ECO:0007669"/>
    <property type="project" value="UniProtKB-SubCell"/>
</dbReference>
<dbReference type="SMART" id="SM00355">
    <property type="entry name" value="ZnF_C2H2"/>
    <property type="match status" value="3"/>
</dbReference>
<name>A0AAV8ZTM7_9CUCU</name>
<keyword evidence="8" id="KW-0804">Transcription</keyword>
<reference evidence="12" key="1">
    <citation type="journal article" date="2023" name="Insect Mol. Biol.">
        <title>Genome sequencing provides insights into the evolution of gene families encoding plant cell wall-degrading enzymes in longhorned beetles.</title>
        <authorList>
            <person name="Shin N.R."/>
            <person name="Okamura Y."/>
            <person name="Kirsch R."/>
            <person name="Pauchet Y."/>
        </authorList>
    </citation>
    <scope>NUCLEOTIDE SEQUENCE</scope>
    <source>
        <strain evidence="12">RBIC_L_NR</strain>
    </source>
</reference>
<evidence type="ECO:0000256" key="9">
    <source>
        <dbReference type="ARBA" id="ARBA00023242"/>
    </source>
</evidence>
<dbReference type="FunFam" id="3.30.160.60:FF:000100">
    <property type="entry name" value="Zinc finger 45-like"/>
    <property type="match status" value="1"/>
</dbReference>
<dbReference type="FunFam" id="3.30.160.60:FF:000193">
    <property type="entry name" value="Zinc finger protein 300"/>
    <property type="match status" value="1"/>
</dbReference>
<dbReference type="Pfam" id="PF00096">
    <property type="entry name" value="zf-C2H2"/>
    <property type="match status" value="1"/>
</dbReference>
<proteinExistence type="inferred from homology"/>
<evidence type="ECO:0000259" key="11">
    <source>
        <dbReference type="PROSITE" id="PS50157"/>
    </source>
</evidence>
<comment type="similarity">
    <text evidence="2">Belongs to the krueppel C2H2-type zinc-finger protein family.</text>
</comment>
<keyword evidence="5 10" id="KW-0863">Zinc-finger</keyword>
<dbReference type="Proteomes" id="UP001162156">
    <property type="component" value="Unassembled WGS sequence"/>
</dbReference>
<evidence type="ECO:0000256" key="5">
    <source>
        <dbReference type="ARBA" id="ARBA00022771"/>
    </source>
</evidence>
<feature type="domain" description="C2H2-type" evidence="11">
    <location>
        <begin position="61"/>
        <end position="88"/>
    </location>
</feature>
<dbReference type="EMBL" id="JANEYF010000334">
    <property type="protein sequence ID" value="KAJ8970612.1"/>
    <property type="molecule type" value="Genomic_DNA"/>
</dbReference>
<evidence type="ECO:0000256" key="7">
    <source>
        <dbReference type="ARBA" id="ARBA00023015"/>
    </source>
</evidence>
<accession>A0AAV8ZTM7</accession>
<dbReference type="SUPFAM" id="SSF57667">
    <property type="entry name" value="beta-beta-alpha zinc fingers"/>
    <property type="match status" value="2"/>
</dbReference>
<gene>
    <name evidence="12" type="ORF">NQ314_001147</name>
</gene>
<dbReference type="InterPro" id="IPR013087">
    <property type="entry name" value="Znf_C2H2_type"/>
</dbReference>
<dbReference type="Gene3D" id="3.30.160.60">
    <property type="entry name" value="Classic Zinc Finger"/>
    <property type="match status" value="2"/>
</dbReference>
<keyword evidence="9" id="KW-0539">Nucleus</keyword>
<evidence type="ECO:0000313" key="13">
    <source>
        <dbReference type="Proteomes" id="UP001162156"/>
    </source>
</evidence>
<dbReference type="InterPro" id="IPR036236">
    <property type="entry name" value="Znf_C2H2_sf"/>
</dbReference>
<keyword evidence="3" id="KW-0479">Metal-binding</keyword>
<keyword evidence="13" id="KW-1185">Reference proteome</keyword>
<organism evidence="12 13">
    <name type="scientific">Rhamnusium bicolor</name>
    <dbReference type="NCBI Taxonomy" id="1586634"/>
    <lineage>
        <taxon>Eukaryota</taxon>
        <taxon>Metazoa</taxon>
        <taxon>Ecdysozoa</taxon>
        <taxon>Arthropoda</taxon>
        <taxon>Hexapoda</taxon>
        <taxon>Insecta</taxon>
        <taxon>Pterygota</taxon>
        <taxon>Neoptera</taxon>
        <taxon>Endopterygota</taxon>
        <taxon>Coleoptera</taxon>
        <taxon>Polyphaga</taxon>
        <taxon>Cucujiformia</taxon>
        <taxon>Chrysomeloidea</taxon>
        <taxon>Cerambycidae</taxon>
        <taxon>Lepturinae</taxon>
        <taxon>Rhagiini</taxon>
        <taxon>Rhamnusium</taxon>
    </lineage>
</organism>
<dbReference type="PROSITE" id="PS50157">
    <property type="entry name" value="ZINC_FINGER_C2H2_2"/>
    <property type="match status" value="2"/>
</dbReference>
<keyword evidence="7" id="KW-0805">Transcription regulation</keyword>
<dbReference type="PROSITE" id="PS00028">
    <property type="entry name" value="ZINC_FINGER_C2H2_1"/>
    <property type="match status" value="3"/>
</dbReference>
<keyword evidence="4" id="KW-0677">Repeat</keyword>
<dbReference type="AlphaFoldDB" id="A0AAV8ZTM7"/>
<dbReference type="GO" id="GO:0008270">
    <property type="term" value="F:zinc ion binding"/>
    <property type="evidence" value="ECO:0007669"/>
    <property type="project" value="UniProtKB-KW"/>
</dbReference>
<dbReference type="PANTHER" id="PTHR24394">
    <property type="entry name" value="ZINC FINGER PROTEIN"/>
    <property type="match status" value="1"/>
</dbReference>
<evidence type="ECO:0000256" key="3">
    <source>
        <dbReference type="ARBA" id="ARBA00022723"/>
    </source>
</evidence>
<feature type="domain" description="C2H2-type" evidence="11">
    <location>
        <begin position="33"/>
        <end position="60"/>
    </location>
</feature>
<dbReference type="PANTHER" id="PTHR24394:SF29">
    <property type="entry name" value="MYONEURIN"/>
    <property type="match status" value="1"/>
</dbReference>
<keyword evidence="6" id="KW-0862">Zinc</keyword>
<comment type="subcellular location">
    <subcellularLocation>
        <location evidence="1">Nucleus</location>
    </subcellularLocation>
</comment>
<sequence length="128" mass="15217">MNENIYAIFVTKKFFTLQVLRRHIDSHTGDRRFKCKFCDKAFRSSSERRRHEMIHTGEKPHHCEYCEKTFKSKYNRDVHVSAHRGEQPCYICGGKFLNAEVVNLHTKFKHKVKLDGTTVETNIERDDQ</sequence>
<evidence type="ECO:0000256" key="2">
    <source>
        <dbReference type="ARBA" id="ARBA00006991"/>
    </source>
</evidence>
<evidence type="ECO:0000256" key="10">
    <source>
        <dbReference type="PROSITE-ProRule" id="PRU00042"/>
    </source>
</evidence>
<evidence type="ECO:0000256" key="6">
    <source>
        <dbReference type="ARBA" id="ARBA00022833"/>
    </source>
</evidence>
<evidence type="ECO:0000313" key="12">
    <source>
        <dbReference type="EMBL" id="KAJ8970612.1"/>
    </source>
</evidence>
<comment type="caution">
    <text evidence="12">The sequence shown here is derived from an EMBL/GenBank/DDBJ whole genome shotgun (WGS) entry which is preliminary data.</text>
</comment>
<dbReference type="GO" id="GO:0000981">
    <property type="term" value="F:DNA-binding transcription factor activity, RNA polymerase II-specific"/>
    <property type="evidence" value="ECO:0007669"/>
    <property type="project" value="TreeGrafter"/>
</dbReference>